<comment type="caution">
    <text evidence="1">The sequence shown here is derived from an EMBL/GenBank/DDBJ whole genome shotgun (WGS) entry which is preliminary data.</text>
</comment>
<dbReference type="EMBL" id="NPEI01000015">
    <property type="protein sequence ID" value="PKA14625.1"/>
    <property type="molecule type" value="Genomic_DNA"/>
</dbReference>
<organism evidence="1 2">
    <name type="scientific">Leptospira haakeii</name>
    <dbReference type="NCBI Taxonomy" id="2023198"/>
    <lineage>
        <taxon>Bacteria</taxon>
        <taxon>Pseudomonadati</taxon>
        <taxon>Spirochaetota</taxon>
        <taxon>Spirochaetia</taxon>
        <taxon>Leptospirales</taxon>
        <taxon>Leptospiraceae</taxon>
        <taxon>Leptospira</taxon>
    </lineage>
</organism>
<keyword evidence="2" id="KW-1185">Reference proteome</keyword>
<protein>
    <recommendedName>
        <fullName evidence="3">Lipoprotein</fullName>
    </recommendedName>
</protein>
<evidence type="ECO:0008006" key="3">
    <source>
        <dbReference type="Google" id="ProtNLM"/>
    </source>
</evidence>
<dbReference type="Proteomes" id="UP000231857">
    <property type="component" value="Unassembled WGS sequence"/>
</dbReference>
<proteinExistence type="predicted"/>
<name>A0ABX4PI80_9LEPT</name>
<evidence type="ECO:0000313" key="2">
    <source>
        <dbReference type="Proteomes" id="UP000231857"/>
    </source>
</evidence>
<dbReference type="RefSeq" id="WP_100724826.1">
    <property type="nucleotide sequence ID" value="NZ_NPEG01000013.1"/>
</dbReference>
<reference evidence="1 2" key="1">
    <citation type="submission" date="2017-07" db="EMBL/GenBank/DDBJ databases">
        <title>Leptospira spp. isolated from tropical soils.</title>
        <authorList>
            <person name="Thibeaux R."/>
            <person name="Iraola G."/>
            <person name="Ferres I."/>
            <person name="Bierque E."/>
            <person name="Girault D."/>
            <person name="Soupe-Gilbert M.-E."/>
            <person name="Picardeau M."/>
            <person name="Goarant C."/>
        </authorList>
    </citation>
    <scope>NUCLEOTIDE SEQUENCE [LARGE SCALE GENOMIC DNA]</scope>
    <source>
        <strain evidence="1 2">ATI7-C-A2</strain>
    </source>
</reference>
<accession>A0ABX4PI80</accession>
<sequence>MRRLVIVFVLTLVFLTCSKPVNQKEQCLMMTLLLQEVGSGNQEDLKQFALLCLVQPDPE</sequence>
<evidence type="ECO:0000313" key="1">
    <source>
        <dbReference type="EMBL" id="PKA14625.1"/>
    </source>
</evidence>
<gene>
    <name evidence="1" type="ORF">CH363_17850</name>
</gene>